<dbReference type="InterPro" id="IPR014186">
    <property type="entry name" value="S-formylglutathione_hydrol"/>
</dbReference>
<dbReference type="Gene3D" id="3.40.50.720">
    <property type="entry name" value="NAD(P)-binding Rossmann-like Domain"/>
    <property type="match status" value="1"/>
</dbReference>
<dbReference type="InterPro" id="IPR036291">
    <property type="entry name" value="NAD(P)-bd_dom_sf"/>
</dbReference>
<dbReference type="Proteomes" id="UP001642484">
    <property type="component" value="Unassembled WGS sequence"/>
</dbReference>
<protein>
    <submittedName>
        <fullName evidence="1">Uncharacterized protein</fullName>
    </submittedName>
</protein>
<name>A0ABP0HBP3_9DINO</name>
<dbReference type="Pfam" id="PF00107">
    <property type="entry name" value="ADH_zinc_N"/>
    <property type="match status" value="1"/>
</dbReference>
<dbReference type="InterPro" id="IPR013154">
    <property type="entry name" value="ADH-like_N"/>
</dbReference>
<dbReference type="InterPro" id="IPR013149">
    <property type="entry name" value="ADH-like_C"/>
</dbReference>
<dbReference type="Gene3D" id="3.40.50.1820">
    <property type="entry name" value="alpha/beta hydrolase"/>
    <property type="match status" value="1"/>
</dbReference>
<dbReference type="EMBL" id="CAXAMN010000303">
    <property type="protein sequence ID" value="CAK8987612.1"/>
    <property type="molecule type" value="Genomic_DNA"/>
</dbReference>
<dbReference type="GO" id="GO:0016787">
    <property type="term" value="F:hydrolase activity"/>
    <property type="evidence" value="ECO:0007669"/>
    <property type="project" value="UniProtKB-KW"/>
</dbReference>
<sequence>MAKLRSCAPFRNAWPAFPLQGQPIVAGLSGRNQCRLLRHLMAPPELLEIAKHRCFKGTLYRFEHISPVLGDCTMKLSTFVPSGKGKFPGVIWLSGLTCTDESLAQRASSALEFAQELQLILIMPDTSPRGEGVPDEDPKAFDVGIGASFYVNATTEKYKKHYQMLDYITQELPSMVAAKLPLLQSRLGIMGHSMGGHGALVAALRYPELYRSVSAFAPIVHPTESPWGQKAFSLYLGEDHKAWAAYDTLELLKRYKGPPKRLLVDQGLADPFLSEQLKPGLLKALCDEKGLALTLRNQQDYDHSYYFISSFIQDHLKYHASFLTGVLKWCPDPEHPLAASVYSVDPALDESLEDETLEEVKDEVDTSAEKVAEQPSEEPAPDEVEKAASKAGNPESSHLEVLDGVPREIECLAAVCFEEPSLKLVKIQVSPPGPGEVRLRIVAAAPSLVDVAALKERSFPRILGVEAAAVVEDVGEGVEEFQPGDHVIPCFYANCGRCSRIPTCKMTSCSSQDNFCESIQRFASRGLMRDETTRFSYGSTEIFHFQGCSAFSEYTVVHAQSLVKIRKDAPLEVACLLGGGVAAALGMVWRVAALPYGCPVGAVFGLQAEGLAALRALQMAKAGRIFAVDPDPSRLELAKKWGATDLINPYSLPEGSSIKEEILKRAEAPADVAFDTLGYEATLQQALAPWAPSYALVSSASSAVHVTGGLAGRGIPFGGWRPKLHVPLLVDLFMAGELKLRDFISHTASFAEINEVLDSYHEPDRIRTVLRF</sequence>
<dbReference type="InterPro" id="IPR000801">
    <property type="entry name" value="Esterase-like"/>
</dbReference>
<dbReference type="SUPFAM" id="SSF53474">
    <property type="entry name" value="alpha/beta-Hydrolases"/>
    <property type="match status" value="1"/>
</dbReference>
<gene>
    <name evidence="1" type="ORF">CCMP2556_LOCUS941</name>
</gene>
<evidence type="ECO:0000313" key="1">
    <source>
        <dbReference type="EMBL" id="CAK8987612.1"/>
    </source>
</evidence>
<dbReference type="NCBIfam" id="TIGR02821">
    <property type="entry name" value="fghA_ester_D"/>
    <property type="match status" value="1"/>
</dbReference>
<comment type="caution">
    <text evidence="1">The sequence shown here is derived from an EMBL/GenBank/DDBJ whole genome shotgun (WGS) entry which is preliminary data.</text>
</comment>
<dbReference type="PANTHER" id="PTHR10061:SF0">
    <property type="entry name" value="S-FORMYLGLUTATHIONE HYDROLASE"/>
    <property type="match status" value="1"/>
</dbReference>
<dbReference type="PANTHER" id="PTHR10061">
    <property type="entry name" value="S-FORMYLGLUTATHIONE HYDROLASE"/>
    <property type="match status" value="1"/>
</dbReference>
<dbReference type="InterPro" id="IPR011032">
    <property type="entry name" value="GroES-like_sf"/>
</dbReference>
<dbReference type="Gene3D" id="3.90.180.10">
    <property type="entry name" value="Medium-chain alcohol dehydrogenases, catalytic domain"/>
    <property type="match status" value="1"/>
</dbReference>
<organism evidence="1 2">
    <name type="scientific">Durusdinium trenchii</name>
    <dbReference type="NCBI Taxonomy" id="1381693"/>
    <lineage>
        <taxon>Eukaryota</taxon>
        <taxon>Sar</taxon>
        <taxon>Alveolata</taxon>
        <taxon>Dinophyceae</taxon>
        <taxon>Suessiales</taxon>
        <taxon>Symbiodiniaceae</taxon>
        <taxon>Durusdinium</taxon>
    </lineage>
</organism>
<dbReference type="SUPFAM" id="SSF51735">
    <property type="entry name" value="NAD(P)-binding Rossmann-fold domains"/>
    <property type="match status" value="1"/>
</dbReference>
<dbReference type="Pfam" id="PF08240">
    <property type="entry name" value="ADH_N"/>
    <property type="match status" value="1"/>
</dbReference>
<keyword evidence="2" id="KW-1185">Reference proteome</keyword>
<accession>A0ABP0HBP3</accession>
<dbReference type="InterPro" id="IPR029058">
    <property type="entry name" value="AB_hydrolase_fold"/>
</dbReference>
<dbReference type="Pfam" id="PF00756">
    <property type="entry name" value="Esterase"/>
    <property type="match status" value="1"/>
</dbReference>
<reference evidence="1 2" key="1">
    <citation type="submission" date="2024-02" db="EMBL/GenBank/DDBJ databases">
        <authorList>
            <person name="Chen Y."/>
            <person name="Shah S."/>
            <person name="Dougan E. K."/>
            <person name="Thang M."/>
            <person name="Chan C."/>
        </authorList>
    </citation>
    <scope>NUCLEOTIDE SEQUENCE [LARGE SCALE GENOMIC DNA]</scope>
</reference>
<evidence type="ECO:0000313" key="2">
    <source>
        <dbReference type="Proteomes" id="UP001642484"/>
    </source>
</evidence>
<proteinExistence type="predicted"/>
<dbReference type="SUPFAM" id="SSF50129">
    <property type="entry name" value="GroES-like"/>
    <property type="match status" value="2"/>
</dbReference>